<evidence type="ECO:0000313" key="2">
    <source>
        <dbReference type="EMBL" id="AVO39947.1"/>
    </source>
</evidence>
<dbReference type="Pfam" id="PF02082">
    <property type="entry name" value="Rrf2"/>
    <property type="match status" value="1"/>
</dbReference>
<dbReference type="GO" id="GO:0003700">
    <property type="term" value="F:DNA-binding transcription factor activity"/>
    <property type="evidence" value="ECO:0007669"/>
    <property type="project" value="TreeGrafter"/>
</dbReference>
<name>A0A2S0MVX1_9BURK</name>
<organism evidence="2 3">
    <name type="scientific">Simplicispira suum</name>
    <dbReference type="NCBI Taxonomy" id="2109915"/>
    <lineage>
        <taxon>Bacteria</taxon>
        <taxon>Pseudomonadati</taxon>
        <taxon>Pseudomonadota</taxon>
        <taxon>Betaproteobacteria</taxon>
        <taxon>Burkholderiales</taxon>
        <taxon>Comamonadaceae</taxon>
        <taxon>Simplicispira</taxon>
    </lineage>
</organism>
<dbReference type="InterPro" id="IPR036390">
    <property type="entry name" value="WH_DNA-bd_sf"/>
</dbReference>
<dbReference type="PANTHER" id="PTHR33221">
    <property type="entry name" value="WINGED HELIX-TURN-HELIX TRANSCRIPTIONAL REGULATOR, RRF2 FAMILY"/>
    <property type="match status" value="1"/>
</dbReference>
<dbReference type="AlphaFoldDB" id="A0A2S0MVX1"/>
<evidence type="ECO:0000313" key="3">
    <source>
        <dbReference type="Proteomes" id="UP000239326"/>
    </source>
</evidence>
<dbReference type="InterPro" id="IPR000944">
    <property type="entry name" value="Tscrpt_reg_Rrf2"/>
</dbReference>
<dbReference type="KEGG" id="simp:C6571_00265"/>
<keyword evidence="1" id="KW-0238">DNA-binding</keyword>
<dbReference type="GO" id="GO:0003677">
    <property type="term" value="F:DNA binding"/>
    <property type="evidence" value="ECO:0007669"/>
    <property type="project" value="UniProtKB-KW"/>
</dbReference>
<dbReference type="Proteomes" id="UP000239326">
    <property type="component" value="Chromosome"/>
</dbReference>
<dbReference type="PANTHER" id="PTHR33221:SF4">
    <property type="entry name" value="HTH-TYPE TRANSCRIPTIONAL REPRESSOR NSRR"/>
    <property type="match status" value="1"/>
</dbReference>
<dbReference type="Gene3D" id="1.10.10.10">
    <property type="entry name" value="Winged helix-like DNA-binding domain superfamily/Winged helix DNA-binding domain"/>
    <property type="match status" value="1"/>
</dbReference>
<dbReference type="PROSITE" id="PS51197">
    <property type="entry name" value="HTH_RRF2_2"/>
    <property type="match status" value="1"/>
</dbReference>
<dbReference type="EMBL" id="CP027669">
    <property type="protein sequence ID" value="AVO39947.1"/>
    <property type="molecule type" value="Genomic_DNA"/>
</dbReference>
<gene>
    <name evidence="2" type="ORF">C6571_00265</name>
</gene>
<sequence length="160" mass="17583">MRLANYTDYTLRVLMYCAQHRERRVTIAELAQTHSLSKNHLMKIVNDLARHGLLETARGRGGGVRLLLEPAAIGIGAVVRWCESDFRMVECFDENSNTCRLTAACRLKNLFQRALASWLRELDTATLADLVGEGAAEPLGAPAIISLSRRPAATAVLAHG</sequence>
<dbReference type="RefSeq" id="WP_106444867.1">
    <property type="nucleotide sequence ID" value="NZ_CP027669.1"/>
</dbReference>
<keyword evidence="3" id="KW-1185">Reference proteome</keyword>
<dbReference type="InterPro" id="IPR036388">
    <property type="entry name" value="WH-like_DNA-bd_sf"/>
</dbReference>
<accession>A0A2S0MVX1</accession>
<dbReference type="GO" id="GO:0005829">
    <property type="term" value="C:cytosol"/>
    <property type="evidence" value="ECO:0007669"/>
    <property type="project" value="TreeGrafter"/>
</dbReference>
<evidence type="ECO:0000256" key="1">
    <source>
        <dbReference type="ARBA" id="ARBA00023125"/>
    </source>
</evidence>
<dbReference type="PROSITE" id="PS01332">
    <property type="entry name" value="HTH_RRF2_1"/>
    <property type="match status" value="1"/>
</dbReference>
<reference evidence="2 3" key="1">
    <citation type="submission" date="2018-03" db="EMBL/GenBank/DDBJ databases">
        <title>Genome sequencing of Simplicispira sp.</title>
        <authorList>
            <person name="Kim S.-J."/>
            <person name="Heo J."/>
            <person name="Kwon S.-W."/>
        </authorList>
    </citation>
    <scope>NUCLEOTIDE SEQUENCE [LARGE SCALE GENOMIC DNA]</scope>
    <source>
        <strain evidence="2 3">SC1-8</strain>
    </source>
</reference>
<dbReference type="SUPFAM" id="SSF46785">
    <property type="entry name" value="Winged helix' DNA-binding domain"/>
    <property type="match status" value="1"/>
</dbReference>
<dbReference type="InterPro" id="IPR030489">
    <property type="entry name" value="TR_Rrf2-type_CS"/>
</dbReference>
<protein>
    <submittedName>
        <fullName evidence="2">Rrf2 family transcriptional regulator</fullName>
    </submittedName>
</protein>
<dbReference type="NCBIfam" id="TIGR00738">
    <property type="entry name" value="rrf2_super"/>
    <property type="match status" value="1"/>
</dbReference>
<dbReference type="OrthoDB" id="9795923at2"/>
<proteinExistence type="predicted"/>